<comment type="caution">
    <text evidence="3">The sequence shown here is derived from an EMBL/GenBank/DDBJ whole genome shotgun (WGS) entry which is preliminary data.</text>
</comment>
<feature type="region of interest" description="Disordered" evidence="1">
    <location>
        <begin position="16"/>
        <end position="37"/>
    </location>
</feature>
<accession>A0A1E7L5Y8</accession>
<dbReference type="AlphaFoldDB" id="A0A1E7L5Y8"/>
<name>A0A1E7L5Y8_9ACTN</name>
<feature type="compositionally biased region" description="Low complexity" evidence="1">
    <location>
        <begin position="16"/>
        <end position="33"/>
    </location>
</feature>
<keyword evidence="4" id="KW-1185">Reference proteome</keyword>
<reference evidence="3 4" key="1">
    <citation type="journal article" date="2016" name="Front. Microbiol.">
        <title>Comparative Genomics Analysis of Streptomyces Species Reveals Their Adaptation to the Marine Environment and Their Diversity at the Genomic Level.</title>
        <authorList>
            <person name="Tian X."/>
            <person name="Zhang Z."/>
            <person name="Yang T."/>
            <person name="Chen M."/>
            <person name="Li J."/>
            <person name="Chen F."/>
            <person name="Yang J."/>
            <person name="Li W."/>
            <person name="Zhang B."/>
            <person name="Zhang Z."/>
            <person name="Wu J."/>
            <person name="Zhang C."/>
            <person name="Long L."/>
            <person name="Xiao J."/>
        </authorList>
    </citation>
    <scope>NUCLEOTIDE SEQUENCE [LARGE SCALE GENOMIC DNA]</scope>
    <source>
        <strain evidence="3 4">SCSIO 10429</strain>
    </source>
</reference>
<protein>
    <submittedName>
        <fullName evidence="3">Uncharacterized protein</fullName>
    </submittedName>
</protein>
<dbReference type="Proteomes" id="UP000176005">
    <property type="component" value="Unassembled WGS sequence"/>
</dbReference>
<evidence type="ECO:0000313" key="3">
    <source>
        <dbReference type="EMBL" id="OEV11622.1"/>
    </source>
</evidence>
<sequence>MAVAGAALALVAGEAGTATAATSDGGTGTSAQTREAEPPTARLAFTMTGPGAAFAVPGALPAGATAPEPRGADCEGGPTDPCGIIYNRTGHTLQLARDSSSHWSCSNPKNFRNLPSGRNSNSYGSPKWPDVDCFRDKNHWVVTNGRPYPPGEWIRTWTAKWIY</sequence>
<gene>
    <name evidence="3" type="ORF">AN218_12040</name>
</gene>
<keyword evidence="2" id="KW-0732">Signal</keyword>
<dbReference type="EMBL" id="LJGW01000206">
    <property type="protein sequence ID" value="OEV11622.1"/>
    <property type="molecule type" value="Genomic_DNA"/>
</dbReference>
<evidence type="ECO:0000313" key="4">
    <source>
        <dbReference type="Proteomes" id="UP000176005"/>
    </source>
</evidence>
<feature type="chain" id="PRO_5009197079" evidence="2">
    <location>
        <begin position="21"/>
        <end position="163"/>
    </location>
</feature>
<proteinExistence type="predicted"/>
<organism evidence="3 4">
    <name type="scientific">Streptomyces nanshensis</name>
    <dbReference type="NCBI Taxonomy" id="518642"/>
    <lineage>
        <taxon>Bacteria</taxon>
        <taxon>Bacillati</taxon>
        <taxon>Actinomycetota</taxon>
        <taxon>Actinomycetes</taxon>
        <taxon>Kitasatosporales</taxon>
        <taxon>Streptomycetaceae</taxon>
        <taxon>Streptomyces</taxon>
    </lineage>
</organism>
<evidence type="ECO:0000256" key="1">
    <source>
        <dbReference type="SAM" id="MobiDB-lite"/>
    </source>
</evidence>
<evidence type="ECO:0000256" key="2">
    <source>
        <dbReference type="SAM" id="SignalP"/>
    </source>
</evidence>
<feature type="signal peptide" evidence="2">
    <location>
        <begin position="1"/>
        <end position="20"/>
    </location>
</feature>